<keyword evidence="5" id="KW-1185">Reference proteome</keyword>
<comment type="caution">
    <text evidence="4">The sequence shown here is derived from an EMBL/GenBank/DDBJ whole genome shotgun (WGS) entry which is preliminary data.</text>
</comment>
<dbReference type="InterPro" id="IPR012263">
    <property type="entry name" value="M_m6A_EcoRV"/>
</dbReference>
<evidence type="ECO:0000256" key="2">
    <source>
        <dbReference type="ARBA" id="ARBA00022679"/>
    </source>
</evidence>
<dbReference type="InterPro" id="IPR029063">
    <property type="entry name" value="SAM-dependent_MTases_sf"/>
</dbReference>
<proteinExistence type="predicted"/>
<dbReference type="GO" id="GO:0043565">
    <property type="term" value="F:sequence-specific DNA binding"/>
    <property type="evidence" value="ECO:0007669"/>
    <property type="project" value="TreeGrafter"/>
</dbReference>
<dbReference type="PIRSF" id="PIRSF000398">
    <property type="entry name" value="M_m6A_EcoRV"/>
    <property type="match status" value="1"/>
</dbReference>
<dbReference type="GO" id="GO:1904047">
    <property type="term" value="F:S-adenosyl-L-methionine binding"/>
    <property type="evidence" value="ECO:0007669"/>
    <property type="project" value="TreeGrafter"/>
</dbReference>
<sequence length="322" mass="36148">MTALAAPIHYYGSKARIAEQIVAAMPEHRRYVEPFAGGLSVLLAKPRSRHEVVNDLDGNLMVFWRVLRDQPEELARACALTPHSREERALALDFDGELPDLERARRVWSALVQGRHGTLKGTGWRWDKKSDAHPMPRRMSAMVDRMDAVATRLRGVSLENRDALEVIADYGNDPATLLYVDPPYLARTRVSNYKNEMGSVSAHRELATALVGCRSTVVMSGYADDLYDEVFSGWHRLEVDAVTTQGVGNSDRVEVLWSNREFRNIEGDLDYRSNEIDRCGRCNRVLPAATGRGRRAVYCSAACRVAAHRQRAKSRVEAVTVI</sequence>
<dbReference type="GO" id="GO:0006298">
    <property type="term" value="P:mismatch repair"/>
    <property type="evidence" value="ECO:0007669"/>
    <property type="project" value="TreeGrafter"/>
</dbReference>
<dbReference type="InterPro" id="IPR012327">
    <property type="entry name" value="MeTrfase_D12"/>
</dbReference>
<dbReference type="EMBL" id="JACIFP010000001">
    <property type="protein sequence ID" value="MBB4134797.1"/>
    <property type="molecule type" value="Genomic_DNA"/>
</dbReference>
<keyword evidence="3" id="KW-0949">S-adenosyl-L-methionine</keyword>
<dbReference type="GO" id="GO:0009007">
    <property type="term" value="F:site-specific DNA-methyltransferase (adenine-specific) activity"/>
    <property type="evidence" value="ECO:0007669"/>
    <property type="project" value="UniProtKB-EC"/>
</dbReference>
<dbReference type="AlphaFoldDB" id="A0A840F5I1"/>
<gene>
    <name evidence="4" type="ORF">BKA16_001349</name>
</gene>
<dbReference type="GO" id="GO:0009307">
    <property type="term" value="P:DNA restriction-modification system"/>
    <property type="evidence" value="ECO:0007669"/>
    <property type="project" value="InterPro"/>
</dbReference>
<evidence type="ECO:0000256" key="3">
    <source>
        <dbReference type="ARBA" id="ARBA00022691"/>
    </source>
</evidence>
<evidence type="ECO:0000256" key="1">
    <source>
        <dbReference type="ARBA" id="ARBA00022603"/>
    </source>
</evidence>
<name>A0A840F5I1_9ACTN</name>
<dbReference type="PANTHER" id="PTHR30481">
    <property type="entry name" value="DNA ADENINE METHYLASE"/>
    <property type="match status" value="1"/>
</dbReference>
<keyword evidence="1 4" id="KW-0489">Methyltransferase</keyword>
<dbReference type="Pfam" id="PF02086">
    <property type="entry name" value="MethyltransfD12"/>
    <property type="match status" value="1"/>
</dbReference>
<protein>
    <submittedName>
        <fullName evidence="4">DNA adenine methylase</fullName>
        <ecNumber evidence="4">2.1.1.72</ecNumber>
    </submittedName>
</protein>
<dbReference type="EC" id="2.1.1.72" evidence="4"/>
<dbReference type="RefSeq" id="WP_183369915.1">
    <property type="nucleotide sequence ID" value="NZ_BAABHL010000037.1"/>
</dbReference>
<dbReference type="SUPFAM" id="SSF53335">
    <property type="entry name" value="S-adenosyl-L-methionine-dependent methyltransferases"/>
    <property type="match status" value="1"/>
</dbReference>
<dbReference type="Gene3D" id="3.40.50.150">
    <property type="entry name" value="Vaccinia Virus protein VP39"/>
    <property type="match status" value="2"/>
</dbReference>
<dbReference type="Proteomes" id="UP000551501">
    <property type="component" value="Unassembled WGS sequence"/>
</dbReference>
<evidence type="ECO:0000313" key="4">
    <source>
        <dbReference type="EMBL" id="MBB4134797.1"/>
    </source>
</evidence>
<reference evidence="4 5" key="1">
    <citation type="submission" date="2020-08" db="EMBL/GenBank/DDBJ databases">
        <title>Sequencing the genomes of 1000 actinobacteria strains.</title>
        <authorList>
            <person name="Klenk H.-P."/>
        </authorList>
    </citation>
    <scope>NUCLEOTIDE SEQUENCE [LARGE SCALE GENOMIC DNA]</scope>
    <source>
        <strain evidence="4 5">DSM 45298</strain>
    </source>
</reference>
<dbReference type="GO" id="GO:0032259">
    <property type="term" value="P:methylation"/>
    <property type="evidence" value="ECO:0007669"/>
    <property type="project" value="UniProtKB-KW"/>
</dbReference>
<accession>A0A840F5I1</accession>
<organism evidence="4 5">
    <name type="scientific">Gordonia humi</name>
    <dbReference type="NCBI Taxonomy" id="686429"/>
    <lineage>
        <taxon>Bacteria</taxon>
        <taxon>Bacillati</taxon>
        <taxon>Actinomycetota</taxon>
        <taxon>Actinomycetes</taxon>
        <taxon>Mycobacteriales</taxon>
        <taxon>Gordoniaceae</taxon>
        <taxon>Gordonia</taxon>
    </lineage>
</organism>
<dbReference type="PANTHER" id="PTHR30481:SF4">
    <property type="entry name" value="SITE-SPECIFIC DNA-METHYLTRANSFERASE (ADENINE-SPECIFIC)"/>
    <property type="match status" value="1"/>
</dbReference>
<evidence type="ECO:0000313" key="5">
    <source>
        <dbReference type="Proteomes" id="UP000551501"/>
    </source>
</evidence>
<dbReference type="PRINTS" id="PR00505">
    <property type="entry name" value="D12N6MTFRASE"/>
</dbReference>
<keyword evidence="2 4" id="KW-0808">Transferase</keyword>